<dbReference type="Proteomes" id="UP000503222">
    <property type="component" value="Chromosome"/>
</dbReference>
<gene>
    <name evidence="5" type="ORF">G7077_02035</name>
</gene>
<feature type="domain" description="Carboxylesterase type B" evidence="4">
    <location>
        <begin position="24"/>
        <end position="340"/>
    </location>
</feature>
<proteinExistence type="inferred from homology"/>
<evidence type="ECO:0000256" key="3">
    <source>
        <dbReference type="RuleBase" id="RU361235"/>
    </source>
</evidence>
<name>A0A6G7YMA8_9SPHN</name>
<feature type="signal peptide" evidence="3">
    <location>
        <begin position="1"/>
        <end position="21"/>
    </location>
</feature>
<dbReference type="InterPro" id="IPR002018">
    <property type="entry name" value="CarbesteraseB"/>
</dbReference>
<dbReference type="EC" id="3.1.1.-" evidence="3"/>
<keyword evidence="2 3" id="KW-0378">Hydrolase</keyword>
<dbReference type="GO" id="GO:0016787">
    <property type="term" value="F:hydrolase activity"/>
    <property type="evidence" value="ECO:0007669"/>
    <property type="project" value="UniProtKB-KW"/>
</dbReference>
<dbReference type="InterPro" id="IPR050309">
    <property type="entry name" value="Type-B_Carboxylest/Lipase"/>
</dbReference>
<evidence type="ECO:0000256" key="2">
    <source>
        <dbReference type="ARBA" id="ARBA00022801"/>
    </source>
</evidence>
<sequence length="474" mass="48631">MLKFGMSAALLMIALSGTASAAGPIARTESGQVSGSVGEGVKSWKGIPFAAPPVGENRWRAPQPAAKWAGVRQATDYGHDCMQLPFPSDAAPLGTAPAEDCLVMNVWAPERAKAGAKLPVIAWIYGGGFVNGGSSPPTYSGADLAKKGVVFASFNYRLGRFGTFVHPQLTADGGMPAGNYWLMDQIAALKWIKRNIAAFGGDPSNVTIIGESAGGMSVNTLLTSPMAGGLFHRAVVMSGGDGKADPAGQAAAQAASLRFAEGKGIAAGDAQALAKLRALSGEQVVDGLNLMALFRPSNEPRNFAWPFVDGAMAVDPASAMAAGKLARVPVMIGATSNDSGGPTGYMATGAHTLAGVLSAKGVPTYAYRFSYVAESLGKTGADHASDIPFFFNTQDTKYGAATTARDNGMGEAISSYIANFARRGDPNGKGLPAWPRYSKSADVIMDFSAAGTAVAGKDPLGAQLDASAAASPRR</sequence>
<dbReference type="Pfam" id="PF00135">
    <property type="entry name" value="COesterase"/>
    <property type="match status" value="2"/>
</dbReference>
<accession>A0A6G7YMA8</accession>
<keyword evidence="6" id="KW-1185">Reference proteome</keyword>
<evidence type="ECO:0000256" key="1">
    <source>
        <dbReference type="ARBA" id="ARBA00005964"/>
    </source>
</evidence>
<evidence type="ECO:0000259" key="4">
    <source>
        <dbReference type="Pfam" id="PF00135"/>
    </source>
</evidence>
<comment type="similarity">
    <text evidence="1 3">Belongs to the type-B carboxylesterase/lipase family.</text>
</comment>
<feature type="chain" id="PRO_5026373164" description="Carboxylic ester hydrolase" evidence="3">
    <location>
        <begin position="22"/>
        <end position="474"/>
    </location>
</feature>
<organism evidence="5 6">
    <name type="scientific">Sphingomonas piscis</name>
    <dbReference type="NCBI Taxonomy" id="2714943"/>
    <lineage>
        <taxon>Bacteria</taxon>
        <taxon>Pseudomonadati</taxon>
        <taxon>Pseudomonadota</taxon>
        <taxon>Alphaproteobacteria</taxon>
        <taxon>Sphingomonadales</taxon>
        <taxon>Sphingomonadaceae</taxon>
        <taxon>Sphingomonas</taxon>
    </lineage>
</organism>
<dbReference type="EMBL" id="CP049869">
    <property type="protein sequence ID" value="QIK77872.1"/>
    <property type="molecule type" value="Genomic_DNA"/>
</dbReference>
<evidence type="ECO:0000313" key="5">
    <source>
        <dbReference type="EMBL" id="QIK77872.1"/>
    </source>
</evidence>
<dbReference type="RefSeq" id="WP_166410267.1">
    <property type="nucleotide sequence ID" value="NZ_CP049869.1"/>
</dbReference>
<dbReference type="Gene3D" id="3.40.50.1820">
    <property type="entry name" value="alpha/beta hydrolase"/>
    <property type="match status" value="2"/>
</dbReference>
<dbReference type="KEGG" id="spii:G7077_02035"/>
<feature type="domain" description="Carboxylesterase type B" evidence="4">
    <location>
        <begin position="346"/>
        <end position="451"/>
    </location>
</feature>
<dbReference type="InterPro" id="IPR019826">
    <property type="entry name" value="Carboxylesterase_B_AS"/>
</dbReference>
<dbReference type="InterPro" id="IPR029058">
    <property type="entry name" value="AB_hydrolase_fold"/>
</dbReference>
<dbReference type="PANTHER" id="PTHR11559">
    <property type="entry name" value="CARBOXYLESTERASE"/>
    <property type="match status" value="1"/>
</dbReference>
<dbReference type="SUPFAM" id="SSF53474">
    <property type="entry name" value="alpha/beta-Hydrolases"/>
    <property type="match status" value="1"/>
</dbReference>
<reference evidence="5 6" key="1">
    <citation type="submission" date="2020-03" db="EMBL/GenBank/DDBJ databases">
        <title>Sphingomonas sp. nov., isolated from fish.</title>
        <authorList>
            <person name="Hyun D.-W."/>
            <person name="Bae J.-W."/>
        </authorList>
    </citation>
    <scope>NUCLEOTIDE SEQUENCE [LARGE SCALE GENOMIC DNA]</scope>
    <source>
        <strain evidence="5 6">HDW15B</strain>
    </source>
</reference>
<dbReference type="PROSITE" id="PS00122">
    <property type="entry name" value="CARBOXYLESTERASE_B_1"/>
    <property type="match status" value="1"/>
</dbReference>
<evidence type="ECO:0000313" key="6">
    <source>
        <dbReference type="Proteomes" id="UP000503222"/>
    </source>
</evidence>
<protein>
    <recommendedName>
        <fullName evidence="3">Carboxylic ester hydrolase</fullName>
        <ecNumber evidence="3">3.1.1.-</ecNumber>
    </recommendedName>
</protein>
<dbReference type="AlphaFoldDB" id="A0A6G7YMA8"/>
<keyword evidence="3" id="KW-0732">Signal</keyword>